<dbReference type="OrthoDB" id="2040527at2"/>
<protein>
    <recommendedName>
        <fullName evidence="3">RNA polymerase sigma factor, sigma-70 family</fullName>
    </recommendedName>
</protein>
<keyword evidence="2" id="KW-1185">Reference proteome</keyword>
<evidence type="ECO:0000313" key="1">
    <source>
        <dbReference type="EMBL" id="EET60314.1"/>
    </source>
</evidence>
<dbReference type="EMBL" id="ACCL02000011">
    <property type="protein sequence ID" value="EET60314.1"/>
    <property type="molecule type" value="Genomic_DNA"/>
</dbReference>
<reference evidence="1" key="1">
    <citation type="submission" date="2009-07" db="EMBL/GenBank/DDBJ databases">
        <authorList>
            <person name="Weinstock G."/>
            <person name="Sodergren E."/>
            <person name="Clifton S."/>
            <person name="Fulton L."/>
            <person name="Fulton B."/>
            <person name="Courtney L."/>
            <person name="Fronick C."/>
            <person name="Harrison M."/>
            <person name="Strong C."/>
            <person name="Farmer C."/>
            <person name="Delahaunty K."/>
            <person name="Markovic C."/>
            <person name="Hall O."/>
            <person name="Minx P."/>
            <person name="Tomlinson C."/>
            <person name="Mitreva M."/>
            <person name="Nelson J."/>
            <person name="Hou S."/>
            <person name="Wollam A."/>
            <person name="Pepin K.H."/>
            <person name="Johnson M."/>
            <person name="Bhonagiri V."/>
            <person name="Nash W.E."/>
            <person name="Warren W."/>
            <person name="Chinwalla A."/>
            <person name="Mardis E.R."/>
            <person name="Wilson R.K."/>
        </authorList>
    </citation>
    <scope>NUCLEOTIDE SEQUENCE [LARGE SCALE GENOMIC DNA]</scope>
    <source>
        <strain evidence="1">DSM 14469</strain>
    </source>
</reference>
<dbReference type="RefSeq" id="WP_006862294.1">
    <property type="nucleotide sequence ID" value="NZ_ACCL02000011.1"/>
</dbReference>
<dbReference type="STRING" id="168384.SAMN05660368_03669"/>
<dbReference type="eggNOG" id="ENOG5033MMC">
    <property type="taxonomic scope" value="Bacteria"/>
</dbReference>
<dbReference type="AlphaFoldDB" id="C6LFV0"/>
<evidence type="ECO:0008006" key="3">
    <source>
        <dbReference type="Google" id="ProtNLM"/>
    </source>
</evidence>
<gene>
    <name evidence="1" type="ORF">BRYFOR_07510</name>
</gene>
<dbReference type="Proteomes" id="UP000005561">
    <property type="component" value="Unassembled WGS sequence"/>
</dbReference>
<proteinExistence type="predicted"/>
<comment type="caution">
    <text evidence="1">The sequence shown here is derived from an EMBL/GenBank/DDBJ whole genome shotgun (WGS) entry which is preliminary data.</text>
</comment>
<accession>C6LFV0</accession>
<organism evidence="1 2">
    <name type="scientific">Marvinbryantia formatexigens DSM 14469</name>
    <dbReference type="NCBI Taxonomy" id="478749"/>
    <lineage>
        <taxon>Bacteria</taxon>
        <taxon>Bacillati</taxon>
        <taxon>Bacillota</taxon>
        <taxon>Clostridia</taxon>
        <taxon>Lachnospirales</taxon>
        <taxon>Lachnospiraceae</taxon>
        <taxon>Marvinbryantia</taxon>
    </lineage>
</organism>
<sequence length="188" mass="21977">MRRSERLTEQERTFAEQNHDLVYAFLNQNHLQESEFYDVVAWGYLRAVQRYHREPQLKKYSFSTIAWNAMRCYVGNKRRSDQIRNAVIAFSINELTEEGTEYGEFIRNAKDAFWELEQQENLEELLSKIMPVLTENQKDHIIAALEGYKPCEIMQKEHISVQHYQKDRKAIQAAAAEVLPVFSGGGGT</sequence>
<evidence type="ECO:0000313" key="2">
    <source>
        <dbReference type="Proteomes" id="UP000005561"/>
    </source>
</evidence>
<name>C6LFV0_9FIRM</name>